<evidence type="ECO:0000313" key="12">
    <source>
        <dbReference type="Proteomes" id="UP000821853"/>
    </source>
</evidence>
<comment type="catalytic activity">
    <reaction evidence="10">
        <text>a very-long-chain acyl-CoA + malonyl-CoA + H(+) = a very-long-chain 3-oxoacyl-CoA + CO2 + CoA</text>
        <dbReference type="Rhea" id="RHEA:32727"/>
        <dbReference type="ChEBI" id="CHEBI:15378"/>
        <dbReference type="ChEBI" id="CHEBI:16526"/>
        <dbReference type="ChEBI" id="CHEBI:57287"/>
        <dbReference type="ChEBI" id="CHEBI:57384"/>
        <dbReference type="ChEBI" id="CHEBI:90725"/>
        <dbReference type="ChEBI" id="CHEBI:90736"/>
        <dbReference type="EC" id="2.3.1.199"/>
    </reaction>
</comment>
<dbReference type="EC" id="2.3.1.199" evidence="10"/>
<keyword evidence="5 10" id="KW-0276">Fatty acid metabolism</keyword>
<keyword evidence="2 10" id="KW-0444">Lipid biosynthesis</keyword>
<comment type="caution">
    <text evidence="10">Lacks conserved residue(s) required for the propagation of feature annotation.</text>
</comment>
<evidence type="ECO:0000256" key="1">
    <source>
        <dbReference type="ARBA" id="ARBA00004141"/>
    </source>
</evidence>
<organism evidence="11 12">
    <name type="scientific">Haemaphysalis longicornis</name>
    <name type="common">Bush tick</name>
    <dbReference type="NCBI Taxonomy" id="44386"/>
    <lineage>
        <taxon>Eukaryota</taxon>
        <taxon>Metazoa</taxon>
        <taxon>Ecdysozoa</taxon>
        <taxon>Arthropoda</taxon>
        <taxon>Chelicerata</taxon>
        <taxon>Arachnida</taxon>
        <taxon>Acari</taxon>
        <taxon>Parasitiformes</taxon>
        <taxon>Ixodida</taxon>
        <taxon>Ixodoidea</taxon>
        <taxon>Ixodidae</taxon>
        <taxon>Haemaphysalinae</taxon>
        <taxon>Haemaphysalis</taxon>
    </lineage>
</organism>
<dbReference type="OMA" id="WIVLIET"/>
<evidence type="ECO:0000256" key="3">
    <source>
        <dbReference type="ARBA" id="ARBA00022679"/>
    </source>
</evidence>
<keyword evidence="12" id="KW-1185">Reference proteome</keyword>
<keyword evidence="3 10" id="KW-0808">Transferase</keyword>
<feature type="transmembrane region" description="Helical" evidence="10">
    <location>
        <begin position="247"/>
        <end position="267"/>
    </location>
</feature>
<keyword evidence="8 10" id="KW-0472">Membrane</keyword>
<reference evidence="11 12" key="1">
    <citation type="journal article" date="2020" name="Cell">
        <title>Large-Scale Comparative Analyses of Tick Genomes Elucidate Their Genetic Diversity and Vector Capacities.</title>
        <authorList>
            <consortium name="Tick Genome and Microbiome Consortium (TIGMIC)"/>
            <person name="Jia N."/>
            <person name="Wang J."/>
            <person name="Shi W."/>
            <person name="Du L."/>
            <person name="Sun Y."/>
            <person name="Zhan W."/>
            <person name="Jiang J.F."/>
            <person name="Wang Q."/>
            <person name="Zhang B."/>
            <person name="Ji P."/>
            <person name="Bell-Sakyi L."/>
            <person name="Cui X.M."/>
            <person name="Yuan T.T."/>
            <person name="Jiang B.G."/>
            <person name="Yang W.F."/>
            <person name="Lam T.T."/>
            <person name="Chang Q.C."/>
            <person name="Ding S.J."/>
            <person name="Wang X.J."/>
            <person name="Zhu J.G."/>
            <person name="Ruan X.D."/>
            <person name="Zhao L."/>
            <person name="Wei J.T."/>
            <person name="Ye R.Z."/>
            <person name="Que T.C."/>
            <person name="Du C.H."/>
            <person name="Zhou Y.H."/>
            <person name="Cheng J.X."/>
            <person name="Dai P.F."/>
            <person name="Guo W.B."/>
            <person name="Han X.H."/>
            <person name="Huang E.J."/>
            <person name="Li L.F."/>
            <person name="Wei W."/>
            <person name="Gao Y.C."/>
            <person name="Liu J.Z."/>
            <person name="Shao H.Z."/>
            <person name="Wang X."/>
            <person name="Wang C.C."/>
            <person name="Yang T.C."/>
            <person name="Huo Q.B."/>
            <person name="Li W."/>
            <person name="Chen H.Y."/>
            <person name="Chen S.E."/>
            <person name="Zhou L.G."/>
            <person name="Ni X.B."/>
            <person name="Tian J.H."/>
            <person name="Sheng Y."/>
            <person name="Liu T."/>
            <person name="Pan Y.S."/>
            <person name="Xia L.Y."/>
            <person name="Li J."/>
            <person name="Zhao F."/>
            <person name="Cao W.C."/>
        </authorList>
    </citation>
    <scope>NUCLEOTIDE SEQUENCE [LARGE SCALE GENOMIC DNA]</scope>
    <source>
        <strain evidence="11">HaeL-2018</strain>
    </source>
</reference>
<comment type="similarity">
    <text evidence="10">Belongs to the ELO family.</text>
</comment>
<evidence type="ECO:0000256" key="2">
    <source>
        <dbReference type="ARBA" id="ARBA00022516"/>
    </source>
</evidence>
<gene>
    <name evidence="11" type="ORF">HPB48_008345</name>
</gene>
<keyword evidence="9 10" id="KW-0275">Fatty acid biosynthesis</keyword>
<dbReference type="VEuPathDB" id="VectorBase:HLOH_051238"/>
<protein>
    <recommendedName>
        <fullName evidence="10">Elongation of very long chain fatty acids protein</fullName>
        <ecNumber evidence="10">2.3.1.199</ecNumber>
    </recommendedName>
    <alternativeName>
        <fullName evidence="10">Very-long-chain 3-oxoacyl-CoA synthase</fullName>
    </alternativeName>
</protein>
<dbReference type="GO" id="GO:0030148">
    <property type="term" value="P:sphingolipid biosynthetic process"/>
    <property type="evidence" value="ECO:0007669"/>
    <property type="project" value="TreeGrafter"/>
</dbReference>
<dbReference type="PANTHER" id="PTHR11157:SF69">
    <property type="entry name" value="ELONGATION OF VERY LONG CHAIN FATTY ACIDS PROTEIN 7"/>
    <property type="match status" value="1"/>
</dbReference>
<dbReference type="AlphaFoldDB" id="A0A9J6FYS5"/>
<sequence length="276" mass="31490">MNTMQDTMVQPRELSFLSMLLSQGDPRVRNWPLMGSPAAIIAIVAGYLYFSLHLGPALMKNRRPFSIRPLVLAYNAVTVLLSVYFFVTMLQMTYLRGTAAGVKGLPPYSVFCEGTDITANGTALLRHLWLYMFTKISELLDTVFFVLLKKNDHISSLHILHHSIALSTVWLGVNNGITGQTSMVPVLNTAVHTVMYSYYALSALPSSLRQNLWWKKYVTLFQIVQFIALALHSAIPLYYDCGFARPMSWIVLIETTMFAWLFSRFYYYHYTLRKAD</sequence>
<dbReference type="Proteomes" id="UP000821853">
    <property type="component" value="Chromosome 2"/>
</dbReference>
<keyword evidence="6 10" id="KW-1133">Transmembrane helix</keyword>
<comment type="caution">
    <text evidence="11">The sequence shown here is derived from an EMBL/GenBank/DDBJ whole genome shotgun (WGS) entry which is preliminary data.</text>
</comment>
<accession>A0A9J6FYS5</accession>
<comment type="subcellular location">
    <subcellularLocation>
        <location evidence="1">Membrane</location>
        <topology evidence="1">Multi-pass membrane protein</topology>
    </subcellularLocation>
</comment>
<dbReference type="Pfam" id="PF01151">
    <property type="entry name" value="ELO"/>
    <property type="match status" value="1"/>
</dbReference>
<dbReference type="GO" id="GO:0019367">
    <property type="term" value="P:fatty acid elongation, saturated fatty acid"/>
    <property type="evidence" value="ECO:0007669"/>
    <property type="project" value="TreeGrafter"/>
</dbReference>
<evidence type="ECO:0000256" key="9">
    <source>
        <dbReference type="ARBA" id="ARBA00023160"/>
    </source>
</evidence>
<evidence type="ECO:0000313" key="11">
    <source>
        <dbReference type="EMBL" id="KAH9367935.1"/>
    </source>
</evidence>
<feature type="transmembrane region" description="Helical" evidence="10">
    <location>
        <begin position="31"/>
        <end position="50"/>
    </location>
</feature>
<dbReference type="PANTHER" id="PTHR11157">
    <property type="entry name" value="FATTY ACID ACYL TRANSFERASE-RELATED"/>
    <property type="match status" value="1"/>
</dbReference>
<dbReference type="GO" id="GO:0009922">
    <property type="term" value="F:fatty acid elongase activity"/>
    <property type="evidence" value="ECO:0007669"/>
    <property type="project" value="UniProtKB-EC"/>
</dbReference>
<keyword evidence="4 10" id="KW-0812">Transmembrane</keyword>
<dbReference type="GO" id="GO:0034626">
    <property type="term" value="P:fatty acid elongation, polyunsaturated fatty acid"/>
    <property type="evidence" value="ECO:0007669"/>
    <property type="project" value="TreeGrafter"/>
</dbReference>
<dbReference type="OrthoDB" id="434092at2759"/>
<evidence type="ECO:0000256" key="5">
    <source>
        <dbReference type="ARBA" id="ARBA00022832"/>
    </source>
</evidence>
<feature type="transmembrane region" description="Helical" evidence="10">
    <location>
        <begin position="217"/>
        <end position="235"/>
    </location>
</feature>
<dbReference type="InterPro" id="IPR002076">
    <property type="entry name" value="ELO_fam"/>
</dbReference>
<proteinExistence type="inferred from homology"/>
<keyword evidence="7 10" id="KW-0443">Lipid metabolism</keyword>
<evidence type="ECO:0000256" key="7">
    <source>
        <dbReference type="ARBA" id="ARBA00023098"/>
    </source>
</evidence>
<feature type="transmembrane region" description="Helical" evidence="10">
    <location>
        <begin position="71"/>
        <end position="94"/>
    </location>
</feature>
<dbReference type="EMBL" id="JABSTR010000004">
    <property type="protein sequence ID" value="KAH9367935.1"/>
    <property type="molecule type" value="Genomic_DNA"/>
</dbReference>
<evidence type="ECO:0000256" key="6">
    <source>
        <dbReference type="ARBA" id="ARBA00022989"/>
    </source>
</evidence>
<dbReference type="GO" id="GO:0005789">
    <property type="term" value="C:endoplasmic reticulum membrane"/>
    <property type="evidence" value="ECO:0007669"/>
    <property type="project" value="TreeGrafter"/>
</dbReference>
<evidence type="ECO:0000256" key="10">
    <source>
        <dbReference type="RuleBase" id="RU361115"/>
    </source>
</evidence>
<evidence type="ECO:0000256" key="8">
    <source>
        <dbReference type="ARBA" id="ARBA00023136"/>
    </source>
</evidence>
<dbReference type="GO" id="GO:0042761">
    <property type="term" value="P:very long-chain fatty acid biosynthetic process"/>
    <property type="evidence" value="ECO:0007669"/>
    <property type="project" value="TreeGrafter"/>
</dbReference>
<dbReference type="GO" id="GO:0034625">
    <property type="term" value="P:fatty acid elongation, monounsaturated fatty acid"/>
    <property type="evidence" value="ECO:0007669"/>
    <property type="project" value="TreeGrafter"/>
</dbReference>
<evidence type="ECO:0000256" key="4">
    <source>
        <dbReference type="ARBA" id="ARBA00022692"/>
    </source>
</evidence>
<name>A0A9J6FYS5_HAELO</name>